<comment type="subcellular location">
    <subcellularLocation>
        <location evidence="1 6">Secreted</location>
    </subcellularLocation>
</comment>
<dbReference type="AlphaFoldDB" id="A0AAQ4FPD2"/>
<comment type="caution">
    <text evidence="7">The sequence shown here is derived from an EMBL/GenBank/DDBJ whole genome shotgun (WGS) entry which is preliminary data.</text>
</comment>
<evidence type="ECO:0000313" key="8">
    <source>
        <dbReference type="Proteomes" id="UP001321473"/>
    </source>
</evidence>
<evidence type="ECO:0000256" key="5">
    <source>
        <dbReference type="ARBA" id="ARBA00023180"/>
    </source>
</evidence>
<keyword evidence="3 6" id="KW-0732">Signal</keyword>
<dbReference type="Pfam" id="PF19429">
    <property type="entry name" value="EVA_Class_A"/>
    <property type="match status" value="1"/>
</dbReference>
<keyword evidence="2 6" id="KW-0964">Secreted</keyword>
<evidence type="ECO:0000256" key="1">
    <source>
        <dbReference type="ARBA" id="ARBA00004613"/>
    </source>
</evidence>
<gene>
    <name evidence="7" type="ORF">V5799_021295</name>
</gene>
<name>A0AAQ4FPD2_AMBAM</name>
<comment type="function">
    <text evidence="6">Salivary chemokine-binding protein which binds to host chemokines.</text>
</comment>
<dbReference type="InterPro" id="IPR045797">
    <property type="entry name" value="EVA_Class_A"/>
</dbReference>
<evidence type="ECO:0000256" key="6">
    <source>
        <dbReference type="RuleBase" id="RU369006"/>
    </source>
</evidence>
<dbReference type="GO" id="GO:0005576">
    <property type="term" value="C:extracellular region"/>
    <property type="evidence" value="ECO:0007669"/>
    <property type="project" value="UniProtKB-SubCell"/>
</dbReference>
<keyword evidence="4 6" id="KW-1015">Disulfide bond</keyword>
<accession>A0AAQ4FPD2</accession>
<evidence type="ECO:0000313" key="7">
    <source>
        <dbReference type="EMBL" id="KAK8788926.1"/>
    </source>
</evidence>
<evidence type="ECO:0000256" key="2">
    <source>
        <dbReference type="ARBA" id="ARBA00022525"/>
    </source>
</evidence>
<sequence length="141" mass="15923">MNTDLTTIVKYILKVASCSLRLKDQRIQPKTKMVSPDIHRVQYFSFLAHTGEYTDYDPFGCPFPVLANMTDDVKPVGCSILCNNGTEKLDDNTPCYVIEQKVHHKMSPLVRYGNCPLGVCTEGICKPQNKAEDCYKGKEEQ</sequence>
<dbReference type="Proteomes" id="UP001321473">
    <property type="component" value="Unassembled WGS sequence"/>
</dbReference>
<dbReference type="Gene3D" id="2.30.130.100">
    <property type="match status" value="1"/>
</dbReference>
<reference evidence="7 8" key="1">
    <citation type="journal article" date="2023" name="Arcadia Sci">
        <title>De novo assembly of a long-read Amblyomma americanum tick genome.</title>
        <authorList>
            <person name="Chou S."/>
            <person name="Poskanzer K.E."/>
            <person name="Rollins M."/>
            <person name="Thuy-Boun P.S."/>
        </authorList>
    </citation>
    <scope>NUCLEOTIDE SEQUENCE [LARGE SCALE GENOMIC DNA]</scope>
    <source>
        <strain evidence="7">F_SG_1</strain>
        <tissue evidence="7">Salivary glands</tissue>
    </source>
</reference>
<evidence type="ECO:0000256" key="4">
    <source>
        <dbReference type="ARBA" id="ARBA00023157"/>
    </source>
</evidence>
<dbReference type="GO" id="GO:0019957">
    <property type="term" value="F:C-C chemokine binding"/>
    <property type="evidence" value="ECO:0007669"/>
    <property type="project" value="InterPro"/>
</dbReference>
<dbReference type="EMBL" id="JARKHS020000363">
    <property type="protein sequence ID" value="KAK8788926.1"/>
    <property type="molecule type" value="Genomic_DNA"/>
</dbReference>
<proteinExistence type="predicted"/>
<keyword evidence="5 6" id="KW-0325">Glycoprotein</keyword>
<evidence type="ECO:0000256" key="3">
    <source>
        <dbReference type="ARBA" id="ARBA00022729"/>
    </source>
</evidence>
<organism evidence="7 8">
    <name type="scientific">Amblyomma americanum</name>
    <name type="common">Lone star tick</name>
    <dbReference type="NCBI Taxonomy" id="6943"/>
    <lineage>
        <taxon>Eukaryota</taxon>
        <taxon>Metazoa</taxon>
        <taxon>Ecdysozoa</taxon>
        <taxon>Arthropoda</taxon>
        <taxon>Chelicerata</taxon>
        <taxon>Arachnida</taxon>
        <taxon>Acari</taxon>
        <taxon>Parasitiformes</taxon>
        <taxon>Ixodida</taxon>
        <taxon>Ixodoidea</taxon>
        <taxon>Ixodidae</taxon>
        <taxon>Amblyomminae</taxon>
        <taxon>Amblyomma</taxon>
    </lineage>
</organism>
<protein>
    <recommendedName>
        <fullName evidence="6">Evasin</fullName>
    </recommendedName>
</protein>
<keyword evidence="8" id="KW-1185">Reference proteome</keyword>